<keyword evidence="5 7" id="KW-0573">Peptidoglycan synthesis</keyword>
<proteinExistence type="inferred from homology"/>
<evidence type="ECO:0000256" key="4">
    <source>
        <dbReference type="ARBA" id="ARBA00022960"/>
    </source>
</evidence>
<dbReference type="GO" id="GO:0071555">
    <property type="term" value="P:cell wall organization"/>
    <property type="evidence" value="ECO:0007669"/>
    <property type="project" value="UniProtKB-UniRule"/>
</dbReference>
<dbReference type="PROSITE" id="PS52029">
    <property type="entry name" value="LD_TPASE"/>
    <property type="match status" value="1"/>
</dbReference>
<dbReference type="CDD" id="cd16913">
    <property type="entry name" value="YkuD_like"/>
    <property type="match status" value="1"/>
</dbReference>
<dbReference type="GO" id="GO:0016740">
    <property type="term" value="F:transferase activity"/>
    <property type="evidence" value="ECO:0007669"/>
    <property type="project" value="UniProtKB-KW"/>
</dbReference>
<protein>
    <submittedName>
        <fullName evidence="10">Peptidoglycan-binding protein</fullName>
    </submittedName>
</protein>
<evidence type="ECO:0000256" key="5">
    <source>
        <dbReference type="ARBA" id="ARBA00022984"/>
    </source>
</evidence>
<dbReference type="Gene3D" id="1.10.101.10">
    <property type="entry name" value="PGBD-like superfamily/PGBD"/>
    <property type="match status" value="1"/>
</dbReference>
<dbReference type="SUPFAM" id="SSF47090">
    <property type="entry name" value="PGBD-like"/>
    <property type="match status" value="1"/>
</dbReference>
<dbReference type="InterPro" id="IPR045380">
    <property type="entry name" value="LD_TPept_scaffold_dom"/>
</dbReference>
<dbReference type="Pfam" id="PF20142">
    <property type="entry name" value="Scaffold"/>
    <property type="match status" value="1"/>
</dbReference>
<accession>A0A7C4RU86</accession>
<dbReference type="InterPro" id="IPR052905">
    <property type="entry name" value="LD-transpeptidase_YkuD-like"/>
</dbReference>
<comment type="similarity">
    <text evidence="2">Belongs to the YkuD family.</text>
</comment>
<dbReference type="Pfam" id="PF03734">
    <property type="entry name" value="YkuD"/>
    <property type="match status" value="1"/>
</dbReference>
<sequence>MRYRKVFHFPKNRLYRMGALLLGCIVLLVMAGVDPVLADPDSDMLRRIRARISAETNALLAGASREELEDVAAFYTLRNERRAWTHAGGWTDAGRDAIACITSASRDGLEPERYHLARLLALEMSFRNAASRSEPPFDWDVVLTHGLTRLLRHLAYGRVHPDRIDDQWFAPKPVDRDIASLAAGAADSGRVREVIDALLPTHPGYARLREALVSYRNIQRSGGWPIVPSGEAIRPGESDARIPTVRRRLSVTDGPMSASSKNPDVYDTALVNAVKRFQKRHGIADDGVLGPKTIQAMNVPVETRIQQILLNLERWRWLGQDWGMRHIAVNIADYSLEAVESGKAVLNMRVVVGQTYRRTPVFSERLRYIVLNPYWNVPKKIAVEDKLPLIKKDPGYLIRNRIHVFSARGDENGPEINPYTIDWSKLHADYFPYRLKQDPGDRNALGRIKFLLPNKYAIFLHDSPQRQLFQRTVRGYSSGCIRLEKPVDLAVEVLKNAPEWNRERILSTIQSGITTVIPVREPIMVHLLYWTAWVDEQGVVNFREDIYDRDRPLWIALQDAGTGTSDPKSISMGELVVKPDPS</sequence>
<feature type="active site" description="Nucleophile" evidence="7">
    <location>
        <position position="480"/>
    </location>
</feature>
<dbReference type="GO" id="GO:0009252">
    <property type="term" value="P:peptidoglycan biosynthetic process"/>
    <property type="evidence" value="ECO:0007669"/>
    <property type="project" value="UniProtKB-UniPathway"/>
</dbReference>
<dbReference type="AlphaFoldDB" id="A0A7C4RU86"/>
<feature type="domain" description="L,D-TPase catalytic" evidence="9">
    <location>
        <begin position="325"/>
        <end position="508"/>
    </location>
</feature>
<keyword evidence="4 7" id="KW-0133">Cell shape</keyword>
<keyword evidence="3" id="KW-0808">Transferase</keyword>
<comment type="caution">
    <text evidence="10">The sequence shown here is derived from an EMBL/GenBank/DDBJ whole genome shotgun (WGS) entry which is preliminary data.</text>
</comment>
<evidence type="ECO:0000256" key="7">
    <source>
        <dbReference type="PROSITE-ProRule" id="PRU01373"/>
    </source>
</evidence>
<dbReference type="Pfam" id="PF01471">
    <property type="entry name" value="PG_binding_1"/>
    <property type="match status" value="1"/>
</dbReference>
<dbReference type="Gene3D" id="2.40.440.10">
    <property type="entry name" value="L,D-transpeptidase catalytic domain-like"/>
    <property type="match status" value="1"/>
</dbReference>
<dbReference type="UniPathway" id="UPA00219"/>
<organism evidence="10">
    <name type="scientific">Desulfatirhabdium butyrativorans</name>
    <dbReference type="NCBI Taxonomy" id="340467"/>
    <lineage>
        <taxon>Bacteria</taxon>
        <taxon>Pseudomonadati</taxon>
        <taxon>Thermodesulfobacteriota</taxon>
        <taxon>Desulfobacteria</taxon>
        <taxon>Desulfobacterales</taxon>
        <taxon>Desulfatirhabdiaceae</taxon>
        <taxon>Desulfatirhabdium</taxon>
    </lineage>
</organism>
<dbReference type="InterPro" id="IPR038063">
    <property type="entry name" value="Transpep_catalytic_dom"/>
</dbReference>
<dbReference type="InterPro" id="IPR005490">
    <property type="entry name" value="LD_TPept_cat_dom"/>
</dbReference>
<dbReference type="GO" id="GO:0008360">
    <property type="term" value="P:regulation of cell shape"/>
    <property type="evidence" value="ECO:0007669"/>
    <property type="project" value="UniProtKB-UniRule"/>
</dbReference>
<reference evidence="10" key="1">
    <citation type="journal article" date="2020" name="mSystems">
        <title>Genome- and Community-Level Interaction Insights into Carbon Utilization and Element Cycling Functions of Hydrothermarchaeota in Hydrothermal Sediment.</title>
        <authorList>
            <person name="Zhou Z."/>
            <person name="Liu Y."/>
            <person name="Xu W."/>
            <person name="Pan J."/>
            <person name="Luo Z.H."/>
            <person name="Li M."/>
        </authorList>
    </citation>
    <scope>NUCLEOTIDE SEQUENCE [LARGE SCALE GENOMIC DNA]</scope>
    <source>
        <strain evidence="10">SpSt-477</strain>
    </source>
</reference>
<dbReference type="PANTHER" id="PTHR41533">
    <property type="entry name" value="L,D-TRANSPEPTIDASE HI_1667-RELATED"/>
    <property type="match status" value="1"/>
</dbReference>
<evidence type="ECO:0000259" key="9">
    <source>
        <dbReference type="PROSITE" id="PS52029"/>
    </source>
</evidence>
<dbReference type="GO" id="GO:0004180">
    <property type="term" value="F:carboxypeptidase activity"/>
    <property type="evidence" value="ECO:0007669"/>
    <property type="project" value="UniProtKB-ARBA"/>
</dbReference>
<evidence type="ECO:0000256" key="6">
    <source>
        <dbReference type="ARBA" id="ARBA00023316"/>
    </source>
</evidence>
<evidence type="ECO:0000256" key="8">
    <source>
        <dbReference type="SAM" id="MobiDB-lite"/>
    </source>
</evidence>
<evidence type="ECO:0000256" key="1">
    <source>
        <dbReference type="ARBA" id="ARBA00004752"/>
    </source>
</evidence>
<name>A0A7C4RU86_9BACT</name>
<evidence type="ECO:0000313" key="10">
    <source>
        <dbReference type="EMBL" id="HGU34305.1"/>
    </source>
</evidence>
<gene>
    <name evidence="10" type="ORF">ENS29_15890</name>
</gene>
<dbReference type="SUPFAM" id="SSF141523">
    <property type="entry name" value="L,D-transpeptidase catalytic domain-like"/>
    <property type="match status" value="1"/>
</dbReference>
<dbReference type="InterPro" id="IPR002477">
    <property type="entry name" value="Peptidoglycan-bd-like"/>
</dbReference>
<evidence type="ECO:0000256" key="3">
    <source>
        <dbReference type="ARBA" id="ARBA00022679"/>
    </source>
</evidence>
<keyword evidence="6 7" id="KW-0961">Cell wall biogenesis/degradation</keyword>
<feature type="region of interest" description="Disordered" evidence="8">
    <location>
        <begin position="562"/>
        <end position="582"/>
    </location>
</feature>
<comment type="pathway">
    <text evidence="1 7">Cell wall biogenesis; peptidoglycan biosynthesis.</text>
</comment>
<feature type="active site" description="Proton donor/acceptor" evidence="7">
    <location>
        <position position="461"/>
    </location>
</feature>
<evidence type="ECO:0000256" key="2">
    <source>
        <dbReference type="ARBA" id="ARBA00005992"/>
    </source>
</evidence>
<dbReference type="InterPro" id="IPR036366">
    <property type="entry name" value="PGBDSf"/>
</dbReference>
<dbReference type="EMBL" id="DSUH01000366">
    <property type="protein sequence ID" value="HGU34305.1"/>
    <property type="molecule type" value="Genomic_DNA"/>
</dbReference>
<dbReference type="InterPro" id="IPR036365">
    <property type="entry name" value="PGBD-like_sf"/>
</dbReference>
<dbReference type="PANTHER" id="PTHR41533:SF2">
    <property type="entry name" value="BLR7131 PROTEIN"/>
    <property type="match status" value="1"/>
</dbReference>